<proteinExistence type="predicted"/>
<sequence length="69" mass="7760">MVEDECHKKHKKAQKPRDLIGLSNTFLFVCFVFLVAVRSLIAPVVNHKLGGLSSLGIKLYHFTEFCGNN</sequence>
<dbReference type="Proteomes" id="UP000323917">
    <property type="component" value="Chromosome"/>
</dbReference>
<keyword evidence="1" id="KW-0812">Transmembrane</keyword>
<name>A0A5B9QD87_9BACT</name>
<gene>
    <name evidence="2" type="ORF">Pr1d_41910</name>
</gene>
<evidence type="ECO:0000313" key="3">
    <source>
        <dbReference type="Proteomes" id="UP000323917"/>
    </source>
</evidence>
<protein>
    <submittedName>
        <fullName evidence="2">Uncharacterized protein</fullName>
    </submittedName>
</protein>
<evidence type="ECO:0000313" key="2">
    <source>
        <dbReference type="EMBL" id="QEG36854.1"/>
    </source>
</evidence>
<accession>A0A5B9QD87</accession>
<keyword evidence="1" id="KW-1133">Transmembrane helix</keyword>
<reference evidence="2 3" key="1">
    <citation type="submission" date="2019-08" db="EMBL/GenBank/DDBJ databases">
        <title>Deep-cultivation of Planctomycetes and their phenomic and genomic characterization uncovers novel biology.</title>
        <authorList>
            <person name="Wiegand S."/>
            <person name="Jogler M."/>
            <person name="Boedeker C."/>
            <person name="Pinto D."/>
            <person name="Vollmers J."/>
            <person name="Rivas-Marin E."/>
            <person name="Kohn T."/>
            <person name="Peeters S.H."/>
            <person name="Heuer A."/>
            <person name="Rast P."/>
            <person name="Oberbeckmann S."/>
            <person name="Bunk B."/>
            <person name="Jeske O."/>
            <person name="Meyerdierks A."/>
            <person name="Storesund J.E."/>
            <person name="Kallscheuer N."/>
            <person name="Luecker S."/>
            <person name="Lage O.M."/>
            <person name="Pohl T."/>
            <person name="Merkel B.J."/>
            <person name="Hornburger P."/>
            <person name="Mueller R.-W."/>
            <person name="Bruemmer F."/>
            <person name="Labrenz M."/>
            <person name="Spormann A.M."/>
            <person name="Op den Camp H."/>
            <person name="Overmann J."/>
            <person name="Amann R."/>
            <person name="Jetten M.S.M."/>
            <person name="Mascher T."/>
            <person name="Medema M.H."/>
            <person name="Devos D.P."/>
            <person name="Kaster A.-K."/>
            <person name="Ovreas L."/>
            <person name="Rohde M."/>
            <person name="Galperin M.Y."/>
            <person name="Jogler C."/>
        </authorList>
    </citation>
    <scope>NUCLEOTIDE SEQUENCE [LARGE SCALE GENOMIC DNA]</scope>
    <source>
        <strain evidence="2 3">Pr1d</strain>
    </source>
</reference>
<organism evidence="2 3">
    <name type="scientific">Bythopirellula goksoeyrii</name>
    <dbReference type="NCBI Taxonomy" id="1400387"/>
    <lineage>
        <taxon>Bacteria</taxon>
        <taxon>Pseudomonadati</taxon>
        <taxon>Planctomycetota</taxon>
        <taxon>Planctomycetia</taxon>
        <taxon>Pirellulales</taxon>
        <taxon>Lacipirellulaceae</taxon>
        <taxon>Bythopirellula</taxon>
    </lineage>
</organism>
<dbReference type="EMBL" id="CP042913">
    <property type="protein sequence ID" value="QEG36854.1"/>
    <property type="molecule type" value="Genomic_DNA"/>
</dbReference>
<keyword evidence="3" id="KW-1185">Reference proteome</keyword>
<dbReference type="KEGG" id="bgok:Pr1d_41910"/>
<feature type="transmembrane region" description="Helical" evidence="1">
    <location>
        <begin position="21"/>
        <end position="41"/>
    </location>
</feature>
<dbReference type="AlphaFoldDB" id="A0A5B9QD87"/>
<keyword evidence="1" id="KW-0472">Membrane</keyword>
<evidence type="ECO:0000256" key="1">
    <source>
        <dbReference type="SAM" id="Phobius"/>
    </source>
</evidence>